<gene>
    <name evidence="2" type="ORF">PHMEG_00012513</name>
</gene>
<reference evidence="3" key="1">
    <citation type="submission" date="2017-03" db="EMBL/GenBank/DDBJ databases">
        <title>Phytopthora megakarya and P. palmivora, two closely related causual agents of cacao black pod achieved similar genome size and gene model numbers by different mechanisms.</title>
        <authorList>
            <person name="Ali S."/>
            <person name="Shao J."/>
            <person name="Larry D.J."/>
            <person name="Kronmiller B."/>
            <person name="Shen D."/>
            <person name="Strem M.D."/>
            <person name="Melnick R.L."/>
            <person name="Guiltinan M.J."/>
            <person name="Tyler B.M."/>
            <person name="Meinhardt L.W."/>
            <person name="Bailey B.A."/>
        </authorList>
    </citation>
    <scope>NUCLEOTIDE SEQUENCE [LARGE SCALE GENOMIC DNA]</scope>
    <source>
        <strain evidence="3">zdho120</strain>
    </source>
</reference>
<organism evidence="2 3">
    <name type="scientific">Phytophthora megakarya</name>
    <dbReference type="NCBI Taxonomy" id="4795"/>
    <lineage>
        <taxon>Eukaryota</taxon>
        <taxon>Sar</taxon>
        <taxon>Stramenopiles</taxon>
        <taxon>Oomycota</taxon>
        <taxon>Peronosporomycetes</taxon>
        <taxon>Peronosporales</taxon>
        <taxon>Peronosporaceae</taxon>
        <taxon>Phytophthora</taxon>
    </lineage>
</organism>
<dbReference type="OrthoDB" id="126417at2759"/>
<protein>
    <submittedName>
        <fullName evidence="2">RxLR effector protein</fullName>
    </submittedName>
</protein>
<accession>A0A225W8J7</accession>
<feature type="signal peptide" evidence="1">
    <location>
        <begin position="1"/>
        <end position="23"/>
    </location>
</feature>
<dbReference type="Proteomes" id="UP000198211">
    <property type="component" value="Unassembled WGS sequence"/>
</dbReference>
<dbReference type="EMBL" id="NBNE01001427">
    <property type="protein sequence ID" value="OWZ14061.1"/>
    <property type="molecule type" value="Genomic_DNA"/>
</dbReference>
<proteinExistence type="predicted"/>
<keyword evidence="3" id="KW-1185">Reference proteome</keyword>
<evidence type="ECO:0000313" key="2">
    <source>
        <dbReference type="EMBL" id="OWZ14061.1"/>
    </source>
</evidence>
<keyword evidence="1" id="KW-0732">Signal</keyword>
<evidence type="ECO:0000313" key="3">
    <source>
        <dbReference type="Proteomes" id="UP000198211"/>
    </source>
</evidence>
<comment type="caution">
    <text evidence="2">The sequence shown here is derived from an EMBL/GenBank/DDBJ whole genome shotgun (WGS) entry which is preliminary data.</text>
</comment>
<dbReference type="AlphaFoldDB" id="A0A225W8J7"/>
<evidence type="ECO:0000256" key="1">
    <source>
        <dbReference type="SAM" id="SignalP"/>
    </source>
</evidence>
<name>A0A225W8J7_9STRA</name>
<feature type="chain" id="PRO_5012262714" evidence="1">
    <location>
        <begin position="24"/>
        <end position="398"/>
    </location>
</feature>
<sequence>MHLYSVALLVAAVLLANIERTTSVGLTTINNPTEIRYQNGVAPTITRLLRRSVDNEERAITGGGAISGLTTKIKSSTSKLVEKLAKINNYDDELVKNTKMDLVRIDKMLTKEKLEILARTVKNANDKNFVKKTSSIGALTARYGDDYLATTLVTVEKEARQQRDSVLMKQIKLLRKDQLNRWKNGGNSIDDVFKRLNVGDDSQKLQVLDDYIKLVKPSNSDTTLFNTLMKGFGKREDKIGALLYAAKKNPSTAAKAQKFENVLVTKWKNEGQLPANVFQWLNLYKDVDVALSADNLKRIAKYMDDVKDTRSSLSLYANSFKETDLAYKLISKIPKLQDEAATTIATKLQTDLFTTWVKRGVKPENIESTVFKMVAGAPISKQEKRIAAKFAEIYPTLT</sequence>